<dbReference type="FunFam" id="3.20.20.100:FF:000015">
    <property type="entry name" value="Oxidoreductase, aldo/keto reductase family"/>
    <property type="match status" value="1"/>
</dbReference>
<dbReference type="PRINTS" id="PR00069">
    <property type="entry name" value="ALDKETRDTASE"/>
</dbReference>
<protein>
    <submittedName>
        <fullName evidence="8">2,5-didehydrogluconate reductase</fullName>
    </submittedName>
</protein>
<dbReference type="Pfam" id="PF00248">
    <property type="entry name" value="Aldo_ket_red"/>
    <property type="match status" value="1"/>
</dbReference>
<dbReference type="EMBL" id="AZFK01000083">
    <property type="protein sequence ID" value="KRL87999.1"/>
    <property type="molecule type" value="Genomic_DNA"/>
</dbReference>
<dbReference type="PATRIC" id="fig|1423760.3.peg.575"/>
<evidence type="ECO:0000256" key="6">
    <source>
        <dbReference type="PIRSR" id="PIRSR000097-3"/>
    </source>
</evidence>
<comment type="similarity">
    <text evidence="1">Belongs to the aldo/keto reductase family.</text>
</comment>
<dbReference type="PROSITE" id="PS00062">
    <property type="entry name" value="ALDOKETO_REDUCTASE_2"/>
    <property type="match status" value="1"/>
</dbReference>
<feature type="site" description="Lowers pKa of active site Tyr" evidence="6">
    <location>
        <position position="87"/>
    </location>
</feature>
<dbReference type="AlphaFoldDB" id="A0A0R1U3Z3"/>
<evidence type="ECO:0000256" key="3">
    <source>
        <dbReference type="ARBA" id="ARBA00023002"/>
    </source>
</evidence>
<dbReference type="PANTHER" id="PTHR43827:SF3">
    <property type="entry name" value="NADP-DEPENDENT OXIDOREDUCTASE DOMAIN-CONTAINING PROTEIN"/>
    <property type="match status" value="1"/>
</dbReference>
<keyword evidence="3" id="KW-0560">Oxidoreductase</keyword>
<evidence type="ECO:0000256" key="4">
    <source>
        <dbReference type="PIRSR" id="PIRSR000097-1"/>
    </source>
</evidence>
<evidence type="ECO:0000256" key="2">
    <source>
        <dbReference type="ARBA" id="ARBA00022857"/>
    </source>
</evidence>
<dbReference type="SUPFAM" id="SSF51430">
    <property type="entry name" value="NAD(P)-linked oxidoreductase"/>
    <property type="match status" value="1"/>
</dbReference>
<evidence type="ECO:0000313" key="9">
    <source>
        <dbReference type="Proteomes" id="UP000050816"/>
    </source>
</evidence>
<reference evidence="8 9" key="1">
    <citation type="journal article" date="2015" name="Genome Announc.">
        <title>Expanding the biotechnology potential of lactobacilli through comparative genomics of 213 strains and associated genera.</title>
        <authorList>
            <person name="Sun Z."/>
            <person name="Harris H.M."/>
            <person name="McCann A."/>
            <person name="Guo C."/>
            <person name="Argimon S."/>
            <person name="Zhang W."/>
            <person name="Yang X."/>
            <person name="Jeffery I.B."/>
            <person name="Cooney J.C."/>
            <person name="Kagawa T.F."/>
            <person name="Liu W."/>
            <person name="Song Y."/>
            <person name="Salvetti E."/>
            <person name="Wrobel A."/>
            <person name="Rasinkangas P."/>
            <person name="Parkhill J."/>
            <person name="Rea M.C."/>
            <person name="O'Sullivan O."/>
            <person name="Ritari J."/>
            <person name="Douillard F.P."/>
            <person name="Paul Ross R."/>
            <person name="Yang R."/>
            <person name="Briner A.E."/>
            <person name="Felis G.E."/>
            <person name="de Vos W.M."/>
            <person name="Barrangou R."/>
            <person name="Klaenhammer T.R."/>
            <person name="Caufield P.W."/>
            <person name="Cui Y."/>
            <person name="Zhang H."/>
            <person name="O'Toole P.W."/>
        </authorList>
    </citation>
    <scope>NUCLEOTIDE SEQUENCE [LARGE SCALE GENOMIC DNA]</scope>
    <source>
        <strain evidence="8 9">DSM 15946</strain>
    </source>
</reference>
<dbReference type="PANTHER" id="PTHR43827">
    <property type="entry name" value="2,5-DIKETO-D-GLUCONIC ACID REDUCTASE"/>
    <property type="match status" value="1"/>
</dbReference>
<dbReference type="Proteomes" id="UP000050816">
    <property type="component" value="Unassembled WGS sequence"/>
</dbReference>
<evidence type="ECO:0000259" key="7">
    <source>
        <dbReference type="Pfam" id="PF00248"/>
    </source>
</evidence>
<dbReference type="InterPro" id="IPR020471">
    <property type="entry name" value="AKR"/>
</dbReference>
<proteinExistence type="inferred from homology"/>
<feature type="domain" description="NADP-dependent oxidoreductase" evidence="7">
    <location>
        <begin position="36"/>
        <end position="269"/>
    </location>
</feature>
<feature type="binding site" evidence="5">
    <location>
        <position position="120"/>
    </location>
    <ligand>
        <name>substrate</name>
    </ligand>
</feature>
<dbReference type="PROSITE" id="PS00798">
    <property type="entry name" value="ALDOKETO_REDUCTASE_1"/>
    <property type="match status" value="1"/>
</dbReference>
<name>A0A0R1U3Z3_9LACO</name>
<gene>
    <name evidence="8" type="ORF">FC43_GL000554</name>
</gene>
<evidence type="ECO:0000256" key="1">
    <source>
        <dbReference type="ARBA" id="ARBA00007905"/>
    </source>
</evidence>
<accession>A0A0R1U3Z3</accession>
<dbReference type="PIRSF" id="PIRSF000097">
    <property type="entry name" value="AKR"/>
    <property type="match status" value="1"/>
</dbReference>
<evidence type="ECO:0000313" key="8">
    <source>
        <dbReference type="EMBL" id="KRL87999.1"/>
    </source>
</evidence>
<dbReference type="Gene3D" id="3.20.20.100">
    <property type="entry name" value="NADP-dependent oxidoreductase domain"/>
    <property type="match status" value="1"/>
</dbReference>
<dbReference type="InterPro" id="IPR036812">
    <property type="entry name" value="NAD(P)_OxRdtase_dom_sf"/>
</dbReference>
<dbReference type="InterPro" id="IPR018170">
    <property type="entry name" value="Aldo/ket_reductase_CS"/>
</dbReference>
<comment type="caution">
    <text evidence="8">The sequence shown here is derived from an EMBL/GenBank/DDBJ whole genome shotgun (WGS) entry which is preliminary data.</text>
</comment>
<feature type="active site" description="Proton donor" evidence="4">
    <location>
        <position position="62"/>
    </location>
</feature>
<sequence>MEEKGRGFIMDIKNNLLTLADGNQMPQEGFGIYKITDQAELTGAVHAAYEAGYRLFDTAQMYQNEALLGQALADLNVARDNFFIATKVNEANQGYETTIASVKESLKKLRMDYVDLLMVHWPIHTHFFETWRAFEDLKKAGLTRSIGVSNYGMIHLQYLATQANEMPVVNQLECHPWLSEKPMLEFNRAHQIVTQAWSPLGRGQLLTEPVLQQIAAAHGKSSAQVILRWHLQNGVAIIPKSTHAARIQENAAIYDFELSPAEMAQIDGLNWNHRISKEPEMVYEFGEQYPYTR</sequence>
<dbReference type="CDD" id="cd19071">
    <property type="entry name" value="AKR_AKR1-5-like"/>
    <property type="match status" value="1"/>
</dbReference>
<dbReference type="InterPro" id="IPR023210">
    <property type="entry name" value="NADP_OxRdtase_dom"/>
</dbReference>
<organism evidence="8 9">
    <name type="scientific">Limosilactobacillus ingluviei DSM 15946</name>
    <dbReference type="NCBI Taxonomy" id="1423760"/>
    <lineage>
        <taxon>Bacteria</taxon>
        <taxon>Bacillati</taxon>
        <taxon>Bacillota</taxon>
        <taxon>Bacilli</taxon>
        <taxon>Lactobacillales</taxon>
        <taxon>Lactobacillaceae</taxon>
        <taxon>Limosilactobacillus</taxon>
    </lineage>
</organism>
<keyword evidence="2" id="KW-0521">NADP</keyword>
<evidence type="ECO:0000256" key="5">
    <source>
        <dbReference type="PIRSR" id="PIRSR000097-2"/>
    </source>
</evidence>
<dbReference type="GO" id="GO:0016616">
    <property type="term" value="F:oxidoreductase activity, acting on the CH-OH group of donors, NAD or NADP as acceptor"/>
    <property type="evidence" value="ECO:0007669"/>
    <property type="project" value="UniProtKB-ARBA"/>
</dbReference>
<dbReference type="PROSITE" id="PS00063">
    <property type="entry name" value="ALDOKETO_REDUCTASE_3"/>
    <property type="match status" value="1"/>
</dbReference>